<comment type="caution">
    <text evidence="2">The sequence shown here is derived from an EMBL/GenBank/DDBJ whole genome shotgun (WGS) entry which is preliminary data.</text>
</comment>
<sequence length="207" mass="23336">MSSSNFIGLIIQPNEPLTLSIDEGIHFTLASLLDNAKPGRSTLKVRVRDAEYALCSLTHNKTEQQSLDVYFKDVDEPTLLLTGVNPINITGNIIQEDDEYIPDGEDEEDEEDGYGPIQFRDPSDQNFLGGFELRHFGLEPQYSFYPDKIDLRKEEEDEEDVRLHDNIAMGLINSMMNSGDDTKAKKAKAILGKLSGSIWEANHVVWM</sequence>
<accession>A0AAD5KQI5</accession>
<name>A0AAD5KQI5_9FUNG</name>
<dbReference type="Gene3D" id="2.60.120.340">
    <property type="entry name" value="Nucleoplasmin core domain"/>
    <property type="match status" value="1"/>
</dbReference>
<gene>
    <name evidence="2" type="ORF">BDA99DRAFT_491508</name>
</gene>
<reference evidence="2" key="1">
    <citation type="journal article" date="2022" name="IScience">
        <title>Evolution of zygomycete secretomes and the origins of terrestrial fungal ecologies.</title>
        <authorList>
            <person name="Chang Y."/>
            <person name="Wang Y."/>
            <person name="Mondo S."/>
            <person name="Ahrendt S."/>
            <person name="Andreopoulos W."/>
            <person name="Barry K."/>
            <person name="Beard J."/>
            <person name="Benny G.L."/>
            <person name="Blankenship S."/>
            <person name="Bonito G."/>
            <person name="Cuomo C."/>
            <person name="Desiro A."/>
            <person name="Gervers K.A."/>
            <person name="Hundley H."/>
            <person name="Kuo A."/>
            <person name="LaButti K."/>
            <person name="Lang B.F."/>
            <person name="Lipzen A."/>
            <person name="O'Donnell K."/>
            <person name="Pangilinan J."/>
            <person name="Reynolds N."/>
            <person name="Sandor L."/>
            <person name="Smith M.E."/>
            <person name="Tsang A."/>
            <person name="Grigoriev I.V."/>
            <person name="Stajich J.E."/>
            <person name="Spatafora J.W."/>
        </authorList>
    </citation>
    <scope>NUCLEOTIDE SEQUENCE</scope>
    <source>
        <strain evidence="2">RSA 2281</strain>
    </source>
</reference>
<dbReference type="EMBL" id="JAIXMP010000001">
    <property type="protein sequence ID" value="KAI9278230.1"/>
    <property type="molecule type" value="Genomic_DNA"/>
</dbReference>
<evidence type="ECO:0000259" key="1">
    <source>
        <dbReference type="Pfam" id="PF17800"/>
    </source>
</evidence>
<dbReference type="AlphaFoldDB" id="A0AAD5KQI5"/>
<proteinExistence type="predicted"/>
<protein>
    <recommendedName>
        <fullName evidence="1">Nucleoplasmin-like domain-containing protein</fullName>
    </recommendedName>
</protein>
<keyword evidence="3" id="KW-1185">Reference proteome</keyword>
<feature type="domain" description="Nucleoplasmin-like" evidence="1">
    <location>
        <begin position="8"/>
        <end position="94"/>
    </location>
</feature>
<evidence type="ECO:0000313" key="3">
    <source>
        <dbReference type="Proteomes" id="UP001209540"/>
    </source>
</evidence>
<organism evidence="2 3">
    <name type="scientific">Phascolomyces articulosus</name>
    <dbReference type="NCBI Taxonomy" id="60185"/>
    <lineage>
        <taxon>Eukaryota</taxon>
        <taxon>Fungi</taxon>
        <taxon>Fungi incertae sedis</taxon>
        <taxon>Mucoromycota</taxon>
        <taxon>Mucoromycotina</taxon>
        <taxon>Mucoromycetes</taxon>
        <taxon>Mucorales</taxon>
        <taxon>Lichtheimiaceae</taxon>
        <taxon>Phascolomyces</taxon>
    </lineage>
</organism>
<dbReference type="Proteomes" id="UP001209540">
    <property type="component" value="Unassembled WGS sequence"/>
</dbReference>
<evidence type="ECO:0000313" key="2">
    <source>
        <dbReference type="EMBL" id="KAI9278230.1"/>
    </source>
</evidence>
<reference evidence="2" key="2">
    <citation type="submission" date="2023-02" db="EMBL/GenBank/DDBJ databases">
        <authorList>
            <consortium name="DOE Joint Genome Institute"/>
            <person name="Mondo S.J."/>
            <person name="Chang Y."/>
            <person name="Wang Y."/>
            <person name="Ahrendt S."/>
            <person name="Andreopoulos W."/>
            <person name="Barry K."/>
            <person name="Beard J."/>
            <person name="Benny G.L."/>
            <person name="Blankenship S."/>
            <person name="Bonito G."/>
            <person name="Cuomo C."/>
            <person name="Desiro A."/>
            <person name="Gervers K.A."/>
            <person name="Hundley H."/>
            <person name="Kuo A."/>
            <person name="LaButti K."/>
            <person name="Lang B.F."/>
            <person name="Lipzen A."/>
            <person name="O'Donnell K."/>
            <person name="Pangilinan J."/>
            <person name="Reynolds N."/>
            <person name="Sandor L."/>
            <person name="Smith M.W."/>
            <person name="Tsang A."/>
            <person name="Grigoriev I.V."/>
            <person name="Stajich J.E."/>
            <person name="Spatafora J.W."/>
        </authorList>
    </citation>
    <scope>NUCLEOTIDE SEQUENCE</scope>
    <source>
        <strain evidence="2">RSA 2281</strain>
    </source>
</reference>
<dbReference type="InterPro" id="IPR041232">
    <property type="entry name" value="NPL"/>
</dbReference>
<dbReference type="Pfam" id="PF17800">
    <property type="entry name" value="NPL"/>
    <property type="match status" value="1"/>
</dbReference>